<dbReference type="GO" id="GO:0015297">
    <property type="term" value="F:antiporter activity"/>
    <property type="evidence" value="ECO:0007669"/>
    <property type="project" value="UniProtKB-KW"/>
</dbReference>
<feature type="transmembrane region" description="Helical" evidence="9">
    <location>
        <begin position="325"/>
        <end position="347"/>
    </location>
</feature>
<dbReference type="InterPro" id="IPR003918">
    <property type="entry name" value="NADH_UbQ_OxRdtase"/>
</dbReference>
<sequence length="492" mass="52874">MNNMLVLPILIPLSTAVILIFFKEKIRLQRWISVVSSLLTILVTVLLVTRVHADGILTLQMGGWAPPYGIVFVGDMFALLLVMTASLVSFAILLYSFSSIGEKREKYYYYTFFHFLLVGVYGSFLTGDIFNLFVFFEVMLISSYALISLGGTKLQLRETSKYLLINIVSSTLFVAAVAYLYAAAGTLNMAHLSQRITEAGQGGIINVIAVLFLIVFSLKAGLFLFFWLPGSYSAPPPAIRALFGALLTKVGLYAIIRTFTLLFVNDSDLTHNLIAWMAAATMILGSLGAVAYKDIPRIFNYNVIISVGFVALGLAAGTQDSLNGAVFYLLHDILAKALLFILGGLIISAAGTDQLSGMGGMIKKYPLLGWLFFILALALVGIPPLSGFAGKLLIIRGALDAGMLTLALIGLGSSFMVLYSLIKVFRLAFWGSEPGKKSPAVSIKGATAVAAGLLVLVIAMGIGADPLYAFVSQAGDVLASPAEYIQAVMMKE</sequence>
<feature type="transmembrane region" description="Helical" evidence="9">
    <location>
        <begin position="273"/>
        <end position="292"/>
    </location>
</feature>
<evidence type="ECO:0000256" key="2">
    <source>
        <dbReference type="ARBA" id="ARBA00005346"/>
    </source>
</evidence>
<protein>
    <submittedName>
        <fullName evidence="11">Multisubunit sodium/proton antiporter, MrpD subunit</fullName>
    </submittedName>
</protein>
<dbReference type="NCBIfam" id="NF009306">
    <property type="entry name" value="PRK12663.1"/>
    <property type="match status" value="1"/>
</dbReference>
<dbReference type="InterPro" id="IPR050586">
    <property type="entry name" value="CPA3_Na-H_Antiporter_D"/>
</dbReference>
<feature type="transmembrane region" description="Helical" evidence="9">
    <location>
        <begin position="401"/>
        <end position="422"/>
    </location>
</feature>
<dbReference type="PRINTS" id="PR01437">
    <property type="entry name" value="NUOXDRDTASE4"/>
</dbReference>
<feature type="transmembrane region" description="Helical" evidence="9">
    <location>
        <begin position="6"/>
        <end position="22"/>
    </location>
</feature>
<dbReference type="PANTHER" id="PTHR42703">
    <property type="entry name" value="NADH DEHYDROGENASE"/>
    <property type="match status" value="1"/>
</dbReference>
<dbReference type="NCBIfam" id="NF005818">
    <property type="entry name" value="PRK07691.1"/>
    <property type="match status" value="1"/>
</dbReference>
<organism evidence="11 12">
    <name type="scientific">Paenibacillus typhae</name>
    <dbReference type="NCBI Taxonomy" id="1174501"/>
    <lineage>
        <taxon>Bacteria</taxon>
        <taxon>Bacillati</taxon>
        <taxon>Bacillota</taxon>
        <taxon>Bacilli</taxon>
        <taxon>Bacillales</taxon>
        <taxon>Paenibacillaceae</taxon>
        <taxon>Paenibacillus</taxon>
    </lineage>
</organism>
<feature type="transmembrane region" description="Helical" evidence="9">
    <location>
        <begin position="204"/>
        <end position="229"/>
    </location>
</feature>
<accession>A0A1G8GE62</accession>
<feature type="domain" description="NADH:quinone oxidoreductase/Mrp antiporter transmembrane" evidence="10">
    <location>
        <begin position="128"/>
        <end position="416"/>
    </location>
</feature>
<feature type="transmembrane region" description="Helical" evidence="9">
    <location>
        <begin position="107"/>
        <end position="124"/>
    </location>
</feature>
<evidence type="ECO:0000256" key="9">
    <source>
        <dbReference type="SAM" id="Phobius"/>
    </source>
</evidence>
<dbReference type="EMBL" id="FNDX01000002">
    <property type="protein sequence ID" value="SDH92640.1"/>
    <property type="molecule type" value="Genomic_DNA"/>
</dbReference>
<feature type="transmembrane region" description="Helical" evidence="9">
    <location>
        <begin position="299"/>
        <end position="319"/>
    </location>
</feature>
<evidence type="ECO:0000256" key="8">
    <source>
        <dbReference type="RuleBase" id="RU000320"/>
    </source>
</evidence>
<comment type="subcellular location">
    <subcellularLocation>
        <location evidence="1">Cell membrane</location>
        <topology evidence="1">Multi-pass membrane protein</topology>
    </subcellularLocation>
    <subcellularLocation>
        <location evidence="8">Membrane</location>
        <topology evidence="8">Multi-pass membrane protein</topology>
    </subcellularLocation>
</comment>
<keyword evidence="7 9" id="KW-0472">Membrane</keyword>
<keyword evidence="3" id="KW-0050">Antiport</keyword>
<feature type="transmembrane region" description="Helical" evidence="9">
    <location>
        <begin position="367"/>
        <end position="389"/>
    </location>
</feature>
<dbReference type="GO" id="GO:0005886">
    <property type="term" value="C:plasma membrane"/>
    <property type="evidence" value="ECO:0007669"/>
    <property type="project" value="UniProtKB-SubCell"/>
</dbReference>
<evidence type="ECO:0000256" key="4">
    <source>
        <dbReference type="ARBA" id="ARBA00022475"/>
    </source>
</evidence>
<feature type="transmembrane region" description="Helical" evidence="9">
    <location>
        <begin position="31"/>
        <end position="48"/>
    </location>
</feature>
<keyword evidence="4" id="KW-1003">Cell membrane</keyword>
<feature type="transmembrane region" description="Helical" evidence="9">
    <location>
        <begin position="130"/>
        <end position="150"/>
    </location>
</feature>
<name>A0A1G8GE62_9BACL</name>
<dbReference type="GO" id="GO:0042773">
    <property type="term" value="P:ATP synthesis coupled electron transport"/>
    <property type="evidence" value="ECO:0007669"/>
    <property type="project" value="InterPro"/>
</dbReference>
<dbReference type="InterPro" id="IPR001750">
    <property type="entry name" value="ND/Mrp_TM"/>
</dbReference>
<evidence type="ECO:0000313" key="11">
    <source>
        <dbReference type="EMBL" id="SDH92640.1"/>
    </source>
</evidence>
<dbReference type="Pfam" id="PF00361">
    <property type="entry name" value="Proton_antipo_M"/>
    <property type="match status" value="1"/>
</dbReference>
<evidence type="ECO:0000256" key="7">
    <source>
        <dbReference type="ARBA" id="ARBA00023136"/>
    </source>
</evidence>
<dbReference type="GO" id="GO:0008137">
    <property type="term" value="F:NADH dehydrogenase (ubiquinone) activity"/>
    <property type="evidence" value="ECO:0007669"/>
    <property type="project" value="InterPro"/>
</dbReference>
<dbReference type="OrthoDB" id="9811718at2"/>
<keyword evidence="12" id="KW-1185">Reference proteome</keyword>
<gene>
    <name evidence="11" type="ORF">SAMN05216192_10263</name>
</gene>
<evidence type="ECO:0000256" key="1">
    <source>
        <dbReference type="ARBA" id="ARBA00004651"/>
    </source>
</evidence>
<dbReference type="PANTHER" id="PTHR42703:SF1">
    <property type="entry name" value="NA(+)_H(+) ANTIPORTER SUBUNIT D1"/>
    <property type="match status" value="1"/>
</dbReference>
<evidence type="ECO:0000256" key="6">
    <source>
        <dbReference type="ARBA" id="ARBA00022989"/>
    </source>
</evidence>
<dbReference type="RefSeq" id="WP_090711692.1">
    <property type="nucleotide sequence ID" value="NZ_CBCSKY010000013.1"/>
</dbReference>
<feature type="transmembrane region" description="Helical" evidence="9">
    <location>
        <begin position="241"/>
        <end position="261"/>
    </location>
</feature>
<comment type="similarity">
    <text evidence="2">Belongs to the CPA3 antiporters (TC 2.A.63) subunit D family.</text>
</comment>
<reference evidence="12" key="1">
    <citation type="submission" date="2016-10" db="EMBL/GenBank/DDBJ databases">
        <authorList>
            <person name="Varghese N."/>
            <person name="Submissions S."/>
        </authorList>
    </citation>
    <scope>NUCLEOTIDE SEQUENCE [LARGE SCALE GENOMIC DNA]</scope>
    <source>
        <strain evidence="12">CGMCC 1.11012</strain>
    </source>
</reference>
<dbReference type="AlphaFoldDB" id="A0A1G8GE62"/>
<evidence type="ECO:0000256" key="5">
    <source>
        <dbReference type="ARBA" id="ARBA00022692"/>
    </source>
</evidence>
<evidence type="ECO:0000259" key="10">
    <source>
        <dbReference type="Pfam" id="PF00361"/>
    </source>
</evidence>
<keyword evidence="3" id="KW-0813">Transport</keyword>
<dbReference type="STRING" id="1174501.SAMN05216192_10263"/>
<feature type="transmembrane region" description="Helical" evidence="9">
    <location>
        <begin position="68"/>
        <end position="95"/>
    </location>
</feature>
<keyword evidence="6 9" id="KW-1133">Transmembrane helix</keyword>
<feature type="transmembrane region" description="Helical" evidence="9">
    <location>
        <begin position="443"/>
        <end position="464"/>
    </location>
</feature>
<feature type="transmembrane region" description="Helical" evidence="9">
    <location>
        <begin position="162"/>
        <end position="184"/>
    </location>
</feature>
<evidence type="ECO:0000313" key="12">
    <source>
        <dbReference type="Proteomes" id="UP000199050"/>
    </source>
</evidence>
<proteinExistence type="inferred from homology"/>
<keyword evidence="5 8" id="KW-0812">Transmembrane</keyword>
<evidence type="ECO:0000256" key="3">
    <source>
        <dbReference type="ARBA" id="ARBA00022449"/>
    </source>
</evidence>
<dbReference type="Proteomes" id="UP000199050">
    <property type="component" value="Unassembled WGS sequence"/>
</dbReference>